<dbReference type="InterPro" id="IPR050121">
    <property type="entry name" value="Cytochrome_P450_monoxygenase"/>
</dbReference>
<reference evidence="11 12" key="1">
    <citation type="submission" date="2016-11" db="EMBL/GenBank/DDBJ databases">
        <title>Draft Genome Assembly of Colletotrichum chlorophyti a pathogen of herbaceous plants.</title>
        <authorList>
            <person name="Gan P."/>
            <person name="Narusaka M."/>
            <person name="Tsushima A."/>
            <person name="Narusaka Y."/>
            <person name="Takano Y."/>
            <person name="Shirasu K."/>
        </authorList>
    </citation>
    <scope>NUCLEOTIDE SEQUENCE [LARGE SCALE GENOMIC DNA]</scope>
    <source>
        <strain evidence="11 12">NTL11</strain>
    </source>
</reference>
<dbReference type="InterPro" id="IPR001128">
    <property type="entry name" value="Cyt_P450"/>
</dbReference>
<keyword evidence="3 8" id="KW-0349">Heme</keyword>
<dbReference type="InterPro" id="IPR017972">
    <property type="entry name" value="Cyt_P450_CS"/>
</dbReference>
<dbReference type="InterPro" id="IPR036396">
    <property type="entry name" value="Cyt_P450_sf"/>
</dbReference>
<dbReference type="CDD" id="cd11058">
    <property type="entry name" value="CYP60B-like"/>
    <property type="match status" value="1"/>
</dbReference>
<keyword evidence="7 9" id="KW-0503">Monooxygenase</keyword>
<dbReference type="GO" id="GO:0016705">
    <property type="term" value="F:oxidoreductase activity, acting on paired donors, with incorporation or reduction of molecular oxygen"/>
    <property type="evidence" value="ECO:0007669"/>
    <property type="project" value="InterPro"/>
</dbReference>
<dbReference type="OrthoDB" id="1470350at2759"/>
<evidence type="ECO:0000256" key="10">
    <source>
        <dbReference type="SAM" id="SignalP"/>
    </source>
</evidence>
<keyword evidence="10" id="KW-0732">Signal</keyword>
<evidence type="ECO:0000256" key="1">
    <source>
        <dbReference type="ARBA" id="ARBA00001971"/>
    </source>
</evidence>
<comment type="similarity">
    <text evidence="2 9">Belongs to the cytochrome P450 family.</text>
</comment>
<feature type="chain" id="PRO_5010323261" evidence="10">
    <location>
        <begin position="35"/>
        <end position="521"/>
    </location>
</feature>
<dbReference type="Pfam" id="PF00067">
    <property type="entry name" value="p450"/>
    <property type="match status" value="1"/>
</dbReference>
<evidence type="ECO:0000256" key="6">
    <source>
        <dbReference type="ARBA" id="ARBA00023004"/>
    </source>
</evidence>
<organism evidence="11 12">
    <name type="scientific">Colletotrichum chlorophyti</name>
    <dbReference type="NCBI Taxonomy" id="708187"/>
    <lineage>
        <taxon>Eukaryota</taxon>
        <taxon>Fungi</taxon>
        <taxon>Dikarya</taxon>
        <taxon>Ascomycota</taxon>
        <taxon>Pezizomycotina</taxon>
        <taxon>Sordariomycetes</taxon>
        <taxon>Hypocreomycetidae</taxon>
        <taxon>Glomerellales</taxon>
        <taxon>Glomerellaceae</taxon>
        <taxon>Colletotrichum</taxon>
    </lineage>
</organism>
<keyword evidence="4 8" id="KW-0479">Metal-binding</keyword>
<feature type="binding site" description="axial binding residue" evidence="8">
    <location>
        <position position="465"/>
    </location>
    <ligand>
        <name>heme</name>
        <dbReference type="ChEBI" id="CHEBI:30413"/>
    </ligand>
    <ligandPart>
        <name>Fe</name>
        <dbReference type="ChEBI" id="CHEBI:18248"/>
    </ligandPart>
</feature>
<dbReference type="InterPro" id="IPR002401">
    <property type="entry name" value="Cyt_P450_E_grp-I"/>
</dbReference>
<dbReference type="PANTHER" id="PTHR24305:SF230">
    <property type="entry name" value="P450, PUTATIVE (EUROFUNG)-RELATED"/>
    <property type="match status" value="1"/>
</dbReference>
<evidence type="ECO:0000256" key="7">
    <source>
        <dbReference type="ARBA" id="ARBA00023033"/>
    </source>
</evidence>
<evidence type="ECO:0000313" key="12">
    <source>
        <dbReference type="Proteomes" id="UP000186583"/>
    </source>
</evidence>
<name>A0A1Q8RG76_9PEZI</name>
<dbReference type="PANTHER" id="PTHR24305">
    <property type="entry name" value="CYTOCHROME P450"/>
    <property type="match status" value="1"/>
</dbReference>
<evidence type="ECO:0000256" key="5">
    <source>
        <dbReference type="ARBA" id="ARBA00023002"/>
    </source>
</evidence>
<evidence type="ECO:0000256" key="8">
    <source>
        <dbReference type="PIRSR" id="PIRSR602401-1"/>
    </source>
</evidence>
<dbReference type="Gene3D" id="1.10.630.10">
    <property type="entry name" value="Cytochrome P450"/>
    <property type="match status" value="1"/>
</dbReference>
<evidence type="ECO:0000256" key="9">
    <source>
        <dbReference type="RuleBase" id="RU000461"/>
    </source>
</evidence>
<dbReference type="FunFam" id="1.10.630.10:FF:000047">
    <property type="entry name" value="Cytochrome P450 monooxygenase"/>
    <property type="match status" value="1"/>
</dbReference>
<dbReference type="STRING" id="708187.A0A1Q8RG76"/>
<dbReference type="GO" id="GO:0005506">
    <property type="term" value="F:iron ion binding"/>
    <property type="evidence" value="ECO:0007669"/>
    <property type="project" value="InterPro"/>
</dbReference>
<proteinExistence type="inferred from homology"/>
<dbReference type="PRINTS" id="PR00463">
    <property type="entry name" value="EP450I"/>
</dbReference>
<dbReference type="GO" id="GO:0020037">
    <property type="term" value="F:heme binding"/>
    <property type="evidence" value="ECO:0007669"/>
    <property type="project" value="InterPro"/>
</dbReference>
<keyword evidence="5 9" id="KW-0560">Oxidoreductase</keyword>
<evidence type="ECO:0000256" key="3">
    <source>
        <dbReference type="ARBA" id="ARBA00022617"/>
    </source>
</evidence>
<keyword evidence="12" id="KW-1185">Reference proteome</keyword>
<gene>
    <name evidence="11" type="ORF">CCHL11_03091</name>
</gene>
<dbReference type="GO" id="GO:0004497">
    <property type="term" value="F:monooxygenase activity"/>
    <property type="evidence" value="ECO:0007669"/>
    <property type="project" value="UniProtKB-KW"/>
</dbReference>
<protein>
    <submittedName>
        <fullName evidence="11">Isotrichodermin C-15 hydroxylase 10</fullName>
    </submittedName>
</protein>
<dbReference type="PRINTS" id="PR00385">
    <property type="entry name" value="P450"/>
</dbReference>
<dbReference type="GO" id="GO:0009403">
    <property type="term" value="P:toxin biosynthetic process"/>
    <property type="evidence" value="ECO:0007669"/>
    <property type="project" value="UniProtKB-ARBA"/>
</dbReference>
<dbReference type="AlphaFoldDB" id="A0A1Q8RG76"/>
<feature type="signal peptide" evidence="10">
    <location>
        <begin position="1"/>
        <end position="34"/>
    </location>
</feature>
<comment type="caution">
    <text evidence="11">The sequence shown here is derived from an EMBL/GenBank/DDBJ whole genome shotgun (WGS) entry which is preliminary data.</text>
</comment>
<accession>A0A1Q8RG76</accession>
<evidence type="ECO:0000256" key="2">
    <source>
        <dbReference type="ARBA" id="ARBA00010617"/>
    </source>
</evidence>
<comment type="cofactor">
    <cofactor evidence="1 8">
        <name>heme</name>
        <dbReference type="ChEBI" id="CHEBI:30413"/>
    </cofactor>
</comment>
<evidence type="ECO:0000256" key="4">
    <source>
        <dbReference type="ARBA" id="ARBA00022723"/>
    </source>
</evidence>
<dbReference type="SUPFAM" id="SSF48264">
    <property type="entry name" value="Cytochrome P450"/>
    <property type="match status" value="1"/>
</dbReference>
<keyword evidence="6 8" id="KW-0408">Iron</keyword>
<sequence>MIIPSNLSSFSNVRLVVALPILLICLVCLGSSSGEIKSLTKHQVIIRFVSSAIYNVYFHPLRHFPGPKLNAISRLPFSRMICGGKAYKRITELHAKYGPVVRVSPDTIDFADPRAFKDLMGHSKGGGGGGGENYKDPINAKFKPHSIINAGREDHARIRRVLAHGFSAQSMVEQQPLIQQQIDLLIQRLHENCEDGRKDLNMVAWYNWTTFDIIGDLALGEPFGCLQNSEYHPWVSAIFANIHANMYRNQFLRFPLTRPFAEYLIPKSLKAQQLLHHESSKEKVHRRMALGESRPDFVQSMMLKEGALAMTKPEIEETADTLIIAGSETTASVLSGATYFLTTNPEAMAKLAEEVRISFSSEQEIDVLSVQKLRYMLAVLDESMRVYPVVPIGLTRMVKPGGDYICERYVPAGTRVMVSQWPIYHNEKYFSQSESFIPERWLGDPRFENDDRGALQPFSFGPRNCIGRNLAMSEMRVILARVIWNFDMQIADDSKDWTEQELFGLWKKGPLHVRLTPRKKD</sequence>
<evidence type="ECO:0000313" key="11">
    <source>
        <dbReference type="EMBL" id="OLN83352.1"/>
    </source>
</evidence>
<dbReference type="EMBL" id="MPGH01000204">
    <property type="protein sequence ID" value="OLN83352.1"/>
    <property type="molecule type" value="Genomic_DNA"/>
</dbReference>
<dbReference type="Proteomes" id="UP000186583">
    <property type="component" value="Unassembled WGS sequence"/>
</dbReference>
<dbReference type="PROSITE" id="PS00086">
    <property type="entry name" value="CYTOCHROME_P450"/>
    <property type="match status" value="1"/>
</dbReference>